<dbReference type="RefSeq" id="WP_015796008.1">
    <property type="nucleotide sequence ID" value="NC_013131.1"/>
</dbReference>
<dbReference type="EMBL" id="CP001700">
    <property type="protein sequence ID" value="ACU76283.1"/>
    <property type="molecule type" value="Genomic_DNA"/>
</dbReference>
<organism evidence="2 3">
    <name type="scientific">Catenulispora acidiphila (strain DSM 44928 / JCM 14897 / NBRC 102108 / NRRL B-24433 / ID139908)</name>
    <dbReference type="NCBI Taxonomy" id="479433"/>
    <lineage>
        <taxon>Bacteria</taxon>
        <taxon>Bacillati</taxon>
        <taxon>Actinomycetota</taxon>
        <taxon>Actinomycetes</taxon>
        <taxon>Catenulisporales</taxon>
        <taxon>Catenulisporaceae</taxon>
        <taxon>Catenulispora</taxon>
    </lineage>
</organism>
<gene>
    <name evidence="2" type="ordered locus">Caci_7458</name>
</gene>
<evidence type="ECO:0000259" key="1">
    <source>
        <dbReference type="Pfam" id="PF13271"/>
    </source>
</evidence>
<protein>
    <recommendedName>
        <fullName evidence="1">DUF4062 domain-containing protein</fullName>
    </recommendedName>
</protein>
<reference evidence="2 3" key="1">
    <citation type="journal article" date="2009" name="Stand. Genomic Sci.">
        <title>Complete genome sequence of Catenulispora acidiphila type strain (ID 139908).</title>
        <authorList>
            <person name="Copeland A."/>
            <person name="Lapidus A."/>
            <person name="Glavina Del Rio T."/>
            <person name="Nolan M."/>
            <person name="Lucas S."/>
            <person name="Chen F."/>
            <person name="Tice H."/>
            <person name="Cheng J.F."/>
            <person name="Bruce D."/>
            <person name="Goodwin L."/>
            <person name="Pitluck S."/>
            <person name="Mikhailova N."/>
            <person name="Pati A."/>
            <person name="Ivanova N."/>
            <person name="Mavromatis K."/>
            <person name="Chen A."/>
            <person name="Palaniappan K."/>
            <person name="Chain P."/>
            <person name="Land M."/>
            <person name="Hauser L."/>
            <person name="Chang Y.J."/>
            <person name="Jeffries C.D."/>
            <person name="Chertkov O."/>
            <person name="Brettin T."/>
            <person name="Detter J.C."/>
            <person name="Han C."/>
            <person name="Ali Z."/>
            <person name="Tindall B.J."/>
            <person name="Goker M."/>
            <person name="Bristow J."/>
            <person name="Eisen J.A."/>
            <person name="Markowitz V."/>
            <person name="Hugenholtz P."/>
            <person name="Kyrpides N.C."/>
            <person name="Klenk H.P."/>
        </authorList>
    </citation>
    <scope>NUCLEOTIDE SEQUENCE [LARGE SCALE GENOMIC DNA]</scope>
    <source>
        <strain evidence="3">DSM 44928 / JCM 14897 / NBRC 102108 / NRRL B-24433 / ID139908</strain>
    </source>
</reference>
<dbReference type="AlphaFoldDB" id="C7Q9W4"/>
<dbReference type="eggNOG" id="COG2865">
    <property type="taxonomic scope" value="Bacteria"/>
</dbReference>
<evidence type="ECO:0000313" key="3">
    <source>
        <dbReference type="Proteomes" id="UP000000851"/>
    </source>
</evidence>
<feature type="domain" description="DUF4062" evidence="1">
    <location>
        <begin position="2"/>
        <end position="84"/>
    </location>
</feature>
<dbReference type="OrthoDB" id="3542505at2"/>
<name>C7Q9W4_CATAD</name>
<dbReference type="STRING" id="479433.Caci_7458"/>
<dbReference type="InterPro" id="IPR025139">
    <property type="entry name" value="DUF4062"/>
</dbReference>
<dbReference type="HOGENOM" id="CLU_739471_0_0_11"/>
<sequence length="373" mass="40859">MKIFISSARKGLEKERDSLPGLITALGHTPVHFEDFSAQSTPSREACLAALDSADVCLLLLGPNYGHIFPETGQSATHDEWIHAQVKGIPRLVFRKAGVKLEPKQHEFAQTVEAYATGVFRTTFEDTPDLQIKIAQALRELGSKPSPLEFKRLTQPLAISWTSAENGANSPLSDRGALLETHVAPVDHSGYSAREMESLINSMQNRVRATHYIQNDVALSLSRSKDHAVVRIEDSDRPAWDKPKAGRLLEVRLYQTGQISIRATLPRDRIGSILDRKALTQQIAEMLRLTGALGIIEQGHVAVAVGVLPEMTTSVDTFDPNHPRSSAQFMRFGQSPDMVRIEPDESVNLTALGVGAGEVAGNLSQALFTQLTM</sequence>
<proteinExistence type="predicted"/>
<evidence type="ECO:0000313" key="2">
    <source>
        <dbReference type="EMBL" id="ACU76283.1"/>
    </source>
</evidence>
<dbReference type="Proteomes" id="UP000000851">
    <property type="component" value="Chromosome"/>
</dbReference>
<keyword evidence="3" id="KW-1185">Reference proteome</keyword>
<accession>C7Q9W4</accession>
<dbReference type="Pfam" id="PF13271">
    <property type="entry name" value="DUF4062"/>
    <property type="match status" value="1"/>
</dbReference>
<dbReference type="InParanoid" id="C7Q9W4"/>
<dbReference type="KEGG" id="cai:Caci_7458"/>